<protein>
    <submittedName>
        <fullName evidence="3">Class I SAM-dependent methyltransferase</fullName>
    </submittedName>
</protein>
<dbReference type="CDD" id="cd02440">
    <property type="entry name" value="AdoMet_MTases"/>
    <property type="match status" value="1"/>
</dbReference>
<evidence type="ECO:0000259" key="2">
    <source>
        <dbReference type="Pfam" id="PF13847"/>
    </source>
</evidence>
<dbReference type="Gene3D" id="3.40.50.150">
    <property type="entry name" value="Vaccinia Virus protein VP39"/>
    <property type="match status" value="1"/>
</dbReference>
<dbReference type="GO" id="GO:0032259">
    <property type="term" value="P:methylation"/>
    <property type="evidence" value="ECO:0007669"/>
    <property type="project" value="UniProtKB-KW"/>
</dbReference>
<keyword evidence="1" id="KW-0812">Transmembrane</keyword>
<dbReference type="Pfam" id="PF13847">
    <property type="entry name" value="Methyltransf_31"/>
    <property type="match status" value="1"/>
</dbReference>
<dbReference type="InterPro" id="IPR029063">
    <property type="entry name" value="SAM-dependent_MTases_sf"/>
</dbReference>
<accession>A0A6B2H550</accession>
<keyword evidence="3" id="KW-0489">Methyltransferase</keyword>
<evidence type="ECO:0000256" key="1">
    <source>
        <dbReference type="SAM" id="Phobius"/>
    </source>
</evidence>
<proteinExistence type="predicted"/>
<feature type="transmembrane region" description="Helical" evidence="1">
    <location>
        <begin position="229"/>
        <end position="251"/>
    </location>
</feature>
<dbReference type="PANTHER" id="PTHR43861">
    <property type="entry name" value="TRANS-ACONITATE 2-METHYLTRANSFERASE-RELATED"/>
    <property type="match status" value="1"/>
</dbReference>
<keyword evidence="1" id="KW-1133">Transmembrane helix</keyword>
<name>A0A6B2H550_9BACT</name>
<dbReference type="AlphaFoldDB" id="A0A6B2H550"/>
<keyword evidence="3" id="KW-0808">Transferase</keyword>
<reference evidence="3 4" key="1">
    <citation type="submission" date="2020-01" db="EMBL/GenBank/DDBJ databases">
        <authorList>
            <person name="Kim M.K."/>
        </authorList>
    </citation>
    <scope>NUCLEOTIDE SEQUENCE [LARGE SCALE GENOMIC DNA]</scope>
    <source>
        <strain evidence="3 4">BT213</strain>
    </source>
</reference>
<comment type="caution">
    <text evidence="3">The sequence shown here is derived from an EMBL/GenBank/DDBJ whole genome shotgun (WGS) entry which is preliminary data.</text>
</comment>
<gene>
    <name evidence="3" type="ORF">GWO68_03170</name>
</gene>
<dbReference type="SUPFAM" id="SSF53335">
    <property type="entry name" value="S-adenosyl-L-methionine-dependent methyltransferases"/>
    <property type="match status" value="1"/>
</dbReference>
<dbReference type="Proteomes" id="UP000478546">
    <property type="component" value="Unassembled WGS sequence"/>
</dbReference>
<organism evidence="3 4">
    <name type="scientific">Pontibacter fetidus</name>
    <dbReference type="NCBI Taxonomy" id="2700082"/>
    <lineage>
        <taxon>Bacteria</taxon>
        <taxon>Pseudomonadati</taxon>
        <taxon>Bacteroidota</taxon>
        <taxon>Cytophagia</taxon>
        <taxon>Cytophagales</taxon>
        <taxon>Hymenobacteraceae</taxon>
        <taxon>Pontibacter</taxon>
    </lineage>
</organism>
<keyword evidence="1" id="KW-0472">Membrane</keyword>
<dbReference type="InterPro" id="IPR025714">
    <property type="entry name" value="Methyltranfer_dom"/>
</dbReference>
<dbReference type="GO" id="GO:0008168">
    <property type="term" value="F:methyltransferase activity"/>
    <property type="evidence" value="ECO:0007669"/>
    <property type="project" value="UniProtKB-KW"/>
</dbReference>
<evidence type="ECO:0000313" key="4">
    <source>
        <dbReference type="Proteomes" id="UP000478546"/>
    </source>
</evidence>
<dbReference type="RefSeq" id="WP_162344960.1">
    <property type="nucleotide sequence ID" value="NZ_JAAEAA010000003.1"/>
</dbReference>
<keyword evidence="4" id="KW-1185">Reference proteome</keyword>
<evidence type="ECO:0000313" key="3">
    <source>
        <dbReference type="EMBL" id="NDK54910.1"/>
    </source>
</evidence>
<sequence length="269" mass="31218">MHYDPIKRVLGDVFNKTPFLRRVFFNLLDLLLLRTWHVHKELRQWAGNRRNQEQNILDAGAGFGQYTYHLSSMSPKWNILAVDVKEEQVSDNNQFMRALGRQNVLFKIADLVHFRQPESYNLILSVDVMEHILEDVDVFKNFYSSLKPGGMLLISTPSDQGGSDVHGDDETSFIEEHVRDGYNINEIQDKLRTAGFSKMEARYSYGKPGQISWRLSMKYPMLMLNTSKLFFILLPFYYLVTFPFSLVLNWLDVNNTHASGTGLIVKAWK</sequence>
<dbReference type="EMBL" id="JAAEAA010000003">
    <property type="protein sequence ID" value="NDK54910.1"/>
    <property type="molecule type" value="Genomic_DNA"/>
</dbReference>
<feature type="domain" description="Methyltransferase" evidence="2">
    <location>
        <begin position="53"/>
        <end position="158"/>
    </location>
</feature>